<accession>S9TCJ9</accession>
<keyword evidence="1" id="KW-1133">Transmembrane helix</keyword>
<sequence length="98" mass="10839">MTVARRNFVGQTLLANLGAHCTQVTACTSLSTVLYSPLGTAMLIVLAYNVVVICTKHVNYSMEITAKDYVQDQQLYVIMRYGILACVLLGMEVMFIEV</sequence>
<dbReference type="AlphaFoldDB" id="S9TCJ9"/>
<reference evidence="2 3" key="1">
    <citation type="journal article" date="2013" name="PLoS ONE">
        <title>Predicting the Proteins of Angomonas deanei, Strigomonas culicis and Their Respective Endosymbionts Reveals New Aspects of the Trypanosomatidae Family.</title>
        <authorList>
            <person name="Motta M.C."/>
            <person name="Martins A.C."/>
            <person name="de Souza S.S."/>
            <person name="Catta-Preta C.M."/>
            <person name="Silva R."/>
            <person name="Klein C.C."/>
            <person name="de Almeida L.G."/>
            <person name="de Lima Cunha O."/>
            <person name="Ciapina L.P."/>
            <person name="Brocchi M."/>
            <person name="Colabardini A.C."/>
            <person name="de Araujo Lima B."/>
            <person name="Machado C.R."/>
            <person name="de Almeida Soares C.M."/>
            <person name="Probst C.M."/>
            <person name="de Menezes C.B."/>
            <person name="Thompson C.E."/>
            <person name="Bartholomeu D.C."/>
            <person name="Gradia D.F."/>
            <person name="Pavoni D.P."/>
            <person name="Grisard E.C."/>
            <person name="Fantinatti-Garboggini F."/>
            <person name="Marchini F.K."/>
            <person name="Rodrigues-Luiz G.F."/>
            <person name="Wagner G."/>
            <person name="Goldman G.H."/>
            <person name="Fietto J.L."/>
            <person name="Elias M.C."/>
            <person name="Goldman M.H."/>
            <person name="Sagot M.F."/>
            <person name="Pereira M."/>
            <person name="Stoco P.H."/>
            <person name="de Mendonca-Neto R.P."/>
            <person name="Teixeira S.M."/>
            <person name="Maciel T.E."/>
            <person name="de Oliveira Mendes T.A."/>
            <person name="Urmenyi T.P."/>
            <person name="de Souza W."/>
            <person name="Schenkman S."/>
            <person name="de Vasconcelos A.T."/>
        </authorList>
    </citation>
    <scope>NUCLEOTIDE SEQUENCE [LARGE SCALE GENOMIC DNA]</scope>
</reference>
<name>S9TCJ9_9TRYP</name>
<dbReference type="EMBL" id="ATMH01011791">
    <property type="protein sequence ID" value="EPY15747.1"/>
    <property type="molecule type" value="Genomic_DNA"/>
</dbReference>
<dbReference type="Proteomes" id="UP000015354">
    <property type="component" value="Unassembled WGS sequence"/>
</dbReference>
<keyword evidence="1" id="KW-0812">Transmembrane</keyword>
<organism evidence="2 3">
    <name type="scientific">Strigomonas culicis</name>
    <dbReference type="NCBI Taxonomy" id="28005"/>
    <lineage>
        <taxon>Eukaryota</taxon>
        <taxon>Discoba</taxon>
        <taxon>Euglenozoa</taxon>
        <taxon>Kinetoplastea</taxon>
        <taxon>Metakinetoplastina</taxon>
        <taxon>Trypanosomatida</taxon>
        <taxon>Trypanosomatidae</taxon>
        <taxon>Strigomonadinae</taxon>
        <taxon>Strigomonas</taxon>
    </lineage>
</organism>
<gene>
    <name evidence="2" type="ORF">STCU_11794</name>
</gene>
<comment type="caution">
    <text evidence="2">The sequence shown here is derived from an EMBL/GenBank/DDBJ whole genome shotgun (WGS) entry which is preliminary data.</text>
</comment>
<feature type="transmembrane region" description="Helical" evidence="1">
    <location>
        <begin position="75"/>
        <end position="96"/>
    </location>
</feature>
<keyword evidence="1" id="KW-0472">Membrane</keyword>
<evidence type="ECO:0000256" key="1">
    <source>
        <dbReference type="SAM" id="Phobius"/>
    </source>
</evidence>
<keyword evidence="3" id="KW-1185">Reference proteome</keyword>
<feature type="transmembrane region" description="Helical" evidence="1">
    <location>
        <begin position="34"/>
        <end position="54"/>
    </location>
</feature>
<protein>
    <submittedName>
        <fullName evidence="2">Uncharacterized protein</fullName>
    </submittedName>
</protein>
<dbReference type="OrthoDB" id="261906at2759"/>
<evidence type="ECO:0000313" key="2">
    <source>
        <dbReference type="EMBL" id="EPY15747.1"/>
    </source>
</evidence>
<proteinExistence type="predicted"/>
<evidence type="ECO:0000313" key="3">
    <source>
        <dbReference type="Proteomes" id="UP000015354"/>
    </source>
</evidence>